<dbReference type="GO" id="GO:0042242">
    <property type="term" value="F:cobyrinic acid a,c-diamide synthase activity"/>
    <property type="evidence" value="ECO:0007669"/>
    <property type="project" value="InterPro"/>
</dbReference>
<dbReference type="Pfam" id="PF07685">
    <property type="entry name" value="GATase_3"/>
    <property type="match status" value="1"/>
</dbReference>
<dbReference type="InterPro" id="IPR004484">
    <property type="entry name" value="CbiA/CobB_synth"/>
</dbReference>
<name>A0A3B0VLJ6_9ZZZZ</name>
<dbReference type="NCBIfam" id="TIGR00379">
    <property type="entry name" value="cobB"/>
    <property type="match status" value="1"/>
</dbReference>
<keyword evidence="2" id="KW-0436">Ligase</keyword>
<evidence type="ECO:0000256" key="2">
    <source>
        <dbReference type="ARBA" id="ARBA00022598"/>
    </source>
</evidence>
<dbReference type="EMBL" id="UOEY01000118">
    <property type="protein sequence ID" value="VAW41103.1"/>
    <property type="molecule type" value="Genomic_DNA"/>
</dbReference>
<dbReference type="InterPro" id="IPR011698">
    <property type="entry name" value="GATase_3"/>
</dbReference>
<dbReference type="InterPro" id="IPR029062">
    <property type="entry name" value="Class_I_gatase-like"/>
</dbReference>
<keyword evidence="5" id="KW-0460">Magnesium</keyword>
<dbReference type="PROSITE" id="PS51274">
    <property type="entry name" value="GATASE_COBBQ"/>
    <property type="match status" value="1"/>
</dbReference>
<dbReference type="CDD" id="cd03130">
    <property type="entry name" value="GATase1_CobB"/>
    <property type="match status" value="1"/>
</dbReference>
<sequence>MSYGVKSLVVAGLSGGSGKSVVAVGLVAALRGPARQVVPFKKGPDYIDAGWLTTAAGRPCYNLDPYLMSPEAIADSFQRHCAGADFAVIEGNRGLYDGVNVEGGFSTAELAIQLDLPVLLVVNCSKTTRTVAAMVLGCRELDHRLQIGGVILNQIATPRHESIIRQSVERITAIPVMGIVPRMRKDIFPMRRLGVTPPQEYGTAGAAVSELAEIAGKYFDLEAIDNLMRPVASVQTAAAARQALACEEPVTIGVLRDRAFQFYYEENLEALRGAGARLVMIDALSAPALPAGLDGLYIGGGFPETSARQLADNIGFRDSVRQEAEKGLPIYAECGGLIFLGRAIVIDGTEYPLAGVFPVTFGISRKPQAHGYSIFSADQANPFYPQHTRVRGHEFRYSTVLEWDGKPDDLVLNIERGTGFMGGRDGLVKNNVMALYTHVLATGTKEWAPGLIRAATRYQGQRPRGDEG</sequence>
<dbReference type="PANTHER" id="PTHR43873">
    <property type="entry name" value="COBYRINATE A,C-DIAMIDE SYNTHASE"/>
    <property type="match status" value="1"/>
</dbReference>
<accession>A0A3B0VLJ6</accession>
<dbReference type="Gene3D" id="3.40.50.880">
    <property type="match status" value="1"/>
</dbReference>
<reference evidence="9" key="1">
    <citation type="submission" date="2018-06" db="EMBL/GenBank/DDBJ databases">
        <authorList>
            <person name="Zhirakovskaya E."/>
        </authorList>
    </citation>
    <scope>NUCLEOTIDE SEQUENCE</scope>
</reference>
<dbReference type="Gene3D" id="3.40.50.300">
    <property type="entry name" value="P-loop containing nucleotide triphosphate hydrolases"/>
    <property type="match status" value="1"/>
</dbReference>
<evidence type="ECO:0000256" key="6">
    <source>
        <dbReference type="ARBA" id="ARBA00022962"/>
    </source>
</evidence>
<comment type="cofactor">
    <cofactor evidence="1">
        <name>Mg(2+)</name>
        <dbReference type="ChEBI" id="CHEBI:18420"/>
    </cofactor>
</comment>
<evidence type="ECO:0000259" key="8">
    <source>
        <dbReference type="Pfam" id="PF07685"/>
    </source>
</evidence>
<dbReference type="InterPro" id="IPR027417">
    <property type="entry name" value="P-loop_NTPase"/>
</dbReference>
<evidence type="ECO:0000256" key="5">
    <source>
        <dbReference type="ARBA" id="ARBA00022842"/>
    </source>
</evidence>
<dbReference type="AlphaFoldDB" id="A0A3B0VLJ6"/>
<keyword evidence="4" id="KW-0067">ATP-binding</keyword>
<gene>
    <name evidence="9" type="ORF">MNBD_DELTA04-942</name>
</gene>
<evidence type="ECO:0000256" key="4">
    <source>
        <dbReference type="ARBA" id="ARBA00022840"/>
    </source>
</evidence>
<dbReference type="GO" id="GO:0005524">
    <property type="term" value="F:ATP binding"/>
    <property type="evidence" value="ECO:0007669"/>
    <property type="project" value="UniProtKB-KW"/>
</dbReference>
<evidence type="ECO:0000259" key="7">
    <source>
        <dbReference type="Pfam" id="PF01656"/>
    </source>
</evidence>
<feature type="domain" description="CobQ/CobB/MinD/ParA nucleotide binding" evidence="7">
    <location>
        <begin position="8"/>
        <end position="183"/>
    </location>
</feature>
<feature type="domain" description="CobB/CobQ-like glutamine amidotransferase" evidence="8">
    <location>
        <begin position="251"/>
        <end position="442"/>
    </location>
</feature>
<keyword evidence="6" id="KW-0315">Glutamine amidotransferase</keyword>
<evidence type="ECO:0000313" key="9">
    <source>
        <dbReference type="EMBL" id="VAW41103.1"/>
    </source>
</evidence>
<dbReference type="NCBIfam" id="NF002204">
    <property type="entry name" value="PRK01077.1"/>
    <property type="match status" value="1"/>
</dbReference>
<dbReference type="SUPFAM" id="SSF52540">
    <property type="entry name" value="P-loop containing nucleoside triphosphate hydrolases"/>
    <property type="match status" value="1"/>
</dbReference>
<dbReference type="PANTHER" id="PTHR43873:SF1">
    <property type="entry name" value="COBYRINATE A,C-DIAMIDE SYNTHASE"/>
    <property type="match status" value="1"/>
</dbReference>
<dbReference type="SUPFAM" id="SSF52317">
    <property type="entry name" value="Class I glutamine amidotransferase-like"/>
    <property type="match status" value="1"/>
</dbReference>
<keyword evidence="3" id="KW-0547">Nucleotide-binding</keyword>
<organism evidence="9">
    <name type="scientific">hydrothermal vent metagenome</name>
    <dbReference type="NCBI Taxonomy" id="652676"/>
    <lineage>
        <taxon>unclassified sequences</taxon>
        <taxon>metagenomes</taxon>
        <taxon>ecological metagenomes</taxon>
    </lineage>
</organism>
<evidence type="ECO:0000256" key="3">
    <source>
        <dbReference type="ARBA" id="ARBA00022741"/>
    </source>
</evidence>
<dbReference type="Pfam" id="PF01656">
    <property type="entry name" value="CbiA"/>
    <property type="match status" value="1"/>
</dbReference>
<protein>
    <submittedName>
        <fullName evidence="9">Protein similar to cobyrinic acid a,c-diamide synthetase clustered with dissimilatory sulfite reductase</fullName>
    </submittedName>
</protein>
<evidence type="ECO:0000256" key="1">
    <source>
        <dbReference type="ARBA" id="ARBA00001946"/>
    </source>
</evidence>
<dbReference type="InterPro" id="IPR002586">
    <property type="entry name" value="CobQ/CobB/MinD/ParA_Nub-bd_dom"/>
</dbReference>
<proteinExistence type="predicted"/>